<dbReference type="InterPro" id="IPR018109">
    <property type="entry name" value="Folylpolyglutamate_synth_CS"/>
</dbReference>
<evidence type="ECO:0000256" key="10">
    <source>
        <dbReference type="ARBA" id="ARBA00022741"/>
    </source>
</evidence>
<evidence type="ECO:0000313" key="24">
    <source>
        <dbReference type="EMBL" id="GGI76090.1"/>
    </source>
</evidence>
<dbReference type="InterPro" id="IPR001645">
    <property type="entry name" value="Folylpolyglutamate_synth"/>
</dbReference>
<dbReference type="NCBIfam" id="TIGR01499">
    <property type="entry name" value="folC"/>
    <property type="match status" value="1"/>
</dbReference>
<dbReference type="GO" id="GO:0046872">
    <property type="term" value="F:metal ion binding"/>
    <property type="evidence" value="ECO:0007669"/>
    <property type="project" value="UniProtKB-KW"/>
</dbReference>
<name>A0A917N7Y2_9GAMM</name>
<evidence type="ECO:0000256" key="18">
    <source>
        <dbReference type="ARBA" id="ARBA00047808"/>
    </source>
</evidence>
<keyword evidence="10 21" id="KW-0547">Nucleotide-binding</keyword>
<evidence type="ECO:0000259" key="23">
    <source>
        <dbReference type="Pfam" id="PF08245"/>
    </source>
</evidence>
<sequence length="412" mass="45765">MQLGLDRIRRVADIMGLETTKARIITVAGTNGKGSTIASLEAIYHAAGYKVGSYTSPHLIHFNERIRLNLNPVSDAMLCEAFQLIEEKRGCTHLTYFEMSTLAALWCFKAYEAEVILLEVGIGGRLDATNIIDSDLAIITTVDLDHQAILGDTKEAIGHEKAGIIRSHKPVLYADTHPPRSVLRYAETFNSPMYEFKKAYDYELSLDSFQIHFKNEVLFLPKPPVNLKCAAAAVIAAILLNHFLPVSKEAFEKAMRSIKVLGRLTVIPKNPVIILDVAHNPQAAQLLAKFINRYQPKQCVHAVFAALKDKDLCGLIKSVAQEVDFWYPALLDSKRAASRDDMAFAFKKTLATTTVCYETPVDAYYAALNHAKPEDLIVVFGSFLTVGAVFSILNANRYESEAKLPCNQENRS</sequence>
<keyword evidence="13" id="KW-0289">Folate biosynthesis</keyword>
<comment type="function">
    <text evidence="1">Functions in two distinct reactions of the de novo folate biosynthetic pathway. Catalyzes the addition of a glutamate residue to dihydropteroate (7,8-dihydropteroate or H2Pte) to form dihydrofolate (7,8-dihydrofolate monoglutamate or H2Pte-Glu). Also catalyzes successive additions of L-glutamate to tetrahydrofolate or 10-formyltetrahydrofolate or 5,10-methylenetetrahydrofolate, leading to folylpolyglutamate derivatives.</text>
</comment>
<evidence type="ECO:0000256" key="17">
    <source>
        <dbReference type="ARBA" id="ARBA00047493"/>
    </source>
</evidence>
<keyword evidence="11 21" id="KW-0067">ATP-binding</keyword>
<comment type="catalytic activity">
    <reaction evidence="19">
        <text>(6R)-5,10-methylenetetrahydrofolyl-(gamma-L-Glu)(n) + L-glutamate + ATP = (6R)-5,10-methylenetetrahydrofolyl-(gamma-L-Glu)(n+1) + ADP + phosphate + H(+)</text>
        <dbReference type="Rhea" id="RHEA:51912"/>
        <dbReference type="Rhea" id="RHEA-COMP:13257"/>
        <dbReference type="Rhea" id="RHEA-COMP:13258"/>
        <dbReference type="ChEBI" id="CHEBI:15378"/>
        <dbReference type="ChEBI" id="CHEBI:29985"/>
        <dbReference type="ChEBI" id="CHEBI:30616"/>
        <dbReference type="ChEBI" id="CHEBI:43474"/>
        <dbReference type="ChEBI" id="CHEBI:136572"/>
        <dbReference type="ChEBI" id="CHEBI:456216"/>
        <dbReference type="EC" id="6.3.2.17"/>
    </reaction>
</comment>
<protein>
    <recommendedName>
        <fullName evidence="7">Dihydrofolate synthase/folylpolyglutamate synthase</fullName>
        <ecNumber evidence="5">6.3.2.12</ecNumber>
        <ecNumber evidence="6">6.3.2.17</ecNumber>
    </recommendedName>
    <alternativeName>
        <fullName evidence="16">Folylpoly-gamma-glutamate synthetase-dihydrofolate synthetase</fullName>
    </alternativeName>
    <alternativeName>
        <fullName evidence="14">Folylpolyglutamate synthetase</fullName>
    </alternativeName>
    <alternativeName>
        <fullName evidence="15">Tetrahydrofolylpolyglutamate synthase</fullName>
    </alternativeName>
</protein>
<evidence type="ECO:0000256" key="7">
    <source>
        <dbReference type="ARBA" id="ARBA00019357"/>
    </source>
</evidence>
<keyword evidence="9" id="KW-0479">Metal-binding</keyword>
<reference evidence="24" key="1">
    <citation type="journal article" date="2014" name="Int. J. Syst. Evol. Microbiol.">
        <title>Complete genome sequence of Corynebacterium casei LMG S-19264T (=DSM 44701T), isolated from a smear-ripened cheese.</title>
        <authorList>
            <consortium name="US DOE Joint Genome Institute (JGI-PGF)"/>
            <person name="Walter F."/>
            <person name="Albersmeier A."/>
            <person name="Kalinowski J."/>
            <person name="Ruckert C."/>
        </authorList>
    </citation>
    <scope>NUCLEOTIDE SEQUENCE</scope>
    <source>
        <strain evidence="24">JCM 13919</strain>
    </source>
</reference>
<keyword evidence="8 21" id="KW-0436">Ligase</keyword>
<dbReference type="AlphaFoldDB" id="A0A917N7Y2"/>
<dbReference type="InterPro" id="IPR036565">
    <property type="entry name" value="Mur-like_cat_sf"/>
</dbReference>
<evidence type="ECO:0000256" key="9">
    <source>
        <dbReference type="ARBA" id="ARBA00022723"/>
    </source>
</evidence>
<dbReference type="Pfam" id="PF08245">
    <property type="entry name" value="Mur_ligase_M"/>
    <property type="match status" value="1"/>
</dbReference>
<dbReference type="InterPro" id="IPR036615">
    <property type="entry name" value="Mur_ligase_C_dom_sf"/>
</dbReference>
<evidence type="ECO:0000256" key="11">
    <source>
        <dbReference type="ARBA" id="ARBA00022840"/>
    </source>
</evidence>
<evidence type="ECO:0000256" key="15">
    <source>
        <dbReference type="ARBA" id="ARBA00030592"/>
    </source>
</evidence>
<comment type="catalytic activity">
    <reaction evidence="18">
        <text>10-formyltetrahydrofolyl-(gamma-L-Glu)(n) + L-glutamate + ATP = 10-formyltetrahydrofolyl-(gamma-L-Glu)(n+1) + ADP + phosphate + H(+)</text>
        <dbReference type="Rhea" id="RHEA:51904"/>
        <dbReference type="Rhea" id="RHEA-COMP:13088"/>
        <dbReference type="Rhea" id="RHEA-COMP:14300"/>
        <dbReference type="ChEBI" id="CHEBI:15378"/>
        <dbReference type="ChEBI" id="CHEBI:29985"/>
        <dbReference type="ChEBI" id="CHEBI:30616"/>
        <dbReference type="ChEBI" id="CHEBI:43474"/>
        <dbReference type="ChEBI" id="CHEBI:134413"/>
        <dbReference type="ChEBI" id="CHEBI:456216"/>
        <dbReference type="EC" id="6.3.2.17"/>
    </reaction>
</comment>
<dbReference type="GO" id="GO:0005524">
    <property type="term" value="F:ATP binding"/>
    <property type="evidence" value="ECO:0007669"/>
    <property type="project" value="UniProtKB-KW"/>
</dbReference>
<evidence type="ECO:0000256" key="21">
    <source>
        <dbReference type="PIRNR" id="PIRNR001563"/>
    </source>
</evidence>
<evidence type="ECO:0000259" key="22">
    <source>
        <dbReference type="Pfam" id="PF02875"/>
    </source>
</evidence>
<comment type="similarity">
    <text evidence="4 21">Belongs to the folylpolyglutamate synthase family.</text>
</comment>
<dbReference type="GO" id="GO:0046656">
    <property type="term" value="P:folic acid biosynthetic process"/>
    <property type="evidence" value="ECO:0007669"/>
    <property type="project" value="UniProtKB-KW"/>
</dbReference>
<evidence type="ECO:0000256" key="12">
    <source>
        <dbReference type="ARBA" id="ARBA00022842"/>
    </source>
</evidence>
<evidence type="ECO:0000256" key="13">
    <source>
        <dbReference type="ARBA" id="ARBA00022909"/>
    </source>
</evidence>
<dbReference type="PANTHER" id="PTHR11136">
    <property type="entry name" value="FOLYLPOLYGLUTAMATE SYNTHASE-RELATED"/>
    <property type="match status" value="1"/>
</dbReference>
<dbReference type="GO" id="GO:0004326">
    <property type="term" value="F:tetrahydrofolylpolyglutamate synthase activity"/>
    <property type="evidence" value="ECO:0007669"/>
    <property type="project" value="UniProtKB-EC"/>
</dbReference>
<proteinExistence type="inferred from homology"/>
<comment type="catalytic activity">
    <reaction evidence="20">
        <text>7,8-dihydropteroate + L-glutamate + ATP = 7,8-dihydrofolate + ADP + phosphate + H(+)</text>
        <dbReference type="Rhea" id="RHEA:23584"/>
        <dbReference type="ChEBI" id="CHEBI:15378"/>
        <dbReference type="ChEBI" id="CHEBI:17839"/>
        <dbReference type="ChEBI" id="CHEBI:29985"/>
        <dbReference type="ChEBI" id="CHEBI:30616"/>
        <dbReference type="ChEBI" id="CHEBI:43474"/>
        <dbReference type="ChEBI" id="CHEBI:57451"/>
        <dbReference type="ChEBI" id="CHEBI:456216"/>
        <dbReference type="EC" id="6.3.2.12"/>
    </reaction>
</comment>
<comment type="caution">
    <text evidence="24">The sequence shown here is derived from an EMBL/GenBank/DDBJ whole genome shotgun (WGS) entry which is preliminary data.</text>
</comment>
<evidence type="ECO:0000256" key="16">
    <source>
        <dbReference type="ARBA" id="ARBA00032510"/>
    </source>
</evidence>
<dbReference type="PIRSF" id="PIRSF001563">
    <property type="entry name" value="Folylpolyglu_synth"/>
    <property type="match status" value="1"/>
</dbReference>
<dbReference type="GO" id="GO:0008841">
    <property type="term" value="F:dihydrofolate synthase activity"/>
    <property type="evidence" value="ECO:0007669"/>
    <property type="project" value="UniProtKB-EC"/>
</dbReference>
<evidence type="ECO:0000256" key="6">
    <source>
        <dbReference type="ARBA" id="ARBA00013025"/>
    </source>
</evidence>
<evidence type="ECO:0000256" key="1">
    <source>
        <dbReference type="ARBA" id="ARBA00002714"/>
    </source>
</evidence>
<evidence type="ECO:0000313" key="25">
    <source>
        <dbReference type="Proteomes" id="UP000630149"/>
    </source>
</evidence>
<dbReference type="GO" id="GO:0005737">
    <property type="term" value="C:cytoplasm"/>
    <property type="evidence" value="ECO:0007669"/>
    <property type="project" value="TreeGrafter"/>
</dbReference>
<keyword evidence="25" id="KW-1185">Reference proteome</keyword>
<evidence type="ECO:0000256" key="5">
    <source>
        <dbReference type="ARBA" id="ARBA00013023"/>
    </source>
</evidence>
<evidence type="ECO:0000256" key="19">
    <source>
        <dbReference type="ARBA" id="ARBA00049035"/>
    </source>
</evidence>
<dbReference type="InterPro" id="IPR013221">
    <property type="entry name" value="Mur_ligase_cen"/>
</dbReference>
<evidence type="ECO:0000256" key="4">
    <source>
        <dbReference type="ARBA" id="ARBA00008276"/>
    </source>
</evidence>
<evidence type="ECO:0000256" key="2">
    <source>
        <dbReference type="ARBA" id="ARBA00004799"/>
    </source>
</evidence>
<accession>A0A917N7Y2</accession>
<comment type="pathway">
    <text evidence="2">Cofactor biosynthesis; tetrahydrofolate biosynthesis; 7,8-dihydrofolate from 2-amino-4-hydroxy-6-hydroxymethyl-7,8-dihydropteridine diphosphate and 4-aminobenzoate: step 2/2.</text>
</comment>
<evidence type="ECO:0000256" key="3">
    <source>
        <dbReference type="ARBA" id="ARBA00005150"/>
    </source>
</evidence>
<evidence type="ECO:0000256" key="14">
    <source>
        <dbReference type="ARBA" id="ARBA00030048"/>
    </source>
</evidence>
<dbReference type="InterPro" id="IPR004101">
    <property type="entry name" value="Mur_ligase_C"/>
</dbReference>
<dbReference type="Gene3D" id="3.90.190.20">
    <property type="entry name" value="Mur ligase, C-terminal domain"/>
    <property type="match status" value="1"/>
</dbReference>
<dbReference type="Pfam" id="PF02875">
    <property type="entry name" value="Mur_ligase_C"/>
    <property type="match status" value="1"/>
</dbReference>
<gene>
    <name evidence="24" type="primary">folC</name>
    <name evidence="24" type="ORF">GCM10007966_01190</name>
</gene>
<comment type="catalytic activity">
    <reaction evidence="17">
        <text>(6S)-5,6,7,8-tetrahydrofolyl-(gamma-L-Glu)(n) + L-glutamate + ATP = (6S)-5,6,7,8-tetrahydrofolyl-(gamma-L-Glu)(n+1) + ADP + phosphate + H(+)</text>
        <dbReference type="Rhea" id="RHEA:10580"/>
        <dbReference type="Rhea" id="RHEA-COMP:14738"/>
        <dbReference type="Rhea" id="RHEA-COMP:14740"/>
        <dbReference type="ChEBI" id="CHEBI:15378"/>
        <dbReference type="ChEBI" id="CHEBI:29985"/>
        <dbReference type="ChEBI" id="CHEBI:30616"/>
        <dbReference type="ChEBI" id="CHEBI:43474"/>
        <dbReference type="ChEBI" id="CHEBI:141005"/>
        <dbReference type="ChEBI" id="CHEBI:456216"/>
        <dbReference type="EC" id="6.3.2.17"/>
    </reaction>
</comment>
<dbReference type="PANTHER" id="PTHR11136:SF0">
    <property type="entry name" value="DIHYDROFOLATE SYNTHETASE-RELATED"/>
    <property type="match status" value="1"/>
</dbReference>
<reference evidence="24" key="2">
    <citation type="submission" date="2020-09" db="EMBL/GenBank/DDBJ databases">
        <authorList>
            <person name="Sun Q."/>
            <person name="Ohkuma M."/>
        </authorList>
    </citation>
    <scope>NUCLEOTIDE SEQUENCE</scope>
    <source>
        <strain evidence="24">JCM 13919</strain>
    </source>
</reference>
<dbReference type="EC" id="6.3.2.17" evidence="6"/>
<dbReference type="EMBL" id="BMOB01000001">
    <property type="protein sequence ID" value="GGI76090.1"/>
    <property type="molecule type" value="Genomic_DNA"/>
</dbReference>
<dbReference type="PROSITE" id="PS01012">
    <property type="entry name" value="FOLYLPOLYGLU_SYNT_2"/>
    <property type="match status" value="1"/>
</dbReference>
<evidence type="ECO:0000256" key="8">
    <source>
        <dbReference type="ARBA" id="ARBA00022598"/>
    </source>
</evidence>
<organism evidence="24 25">
    <name type="scientific">Legionella impletisoli</name>
    <dbReference type="NCBI Taxonomy" id="343510"/>
    <lineage>
        <taxon>Bacteria</taxon>
        <taxon>Pseudomonadati</taxon>
        <taxon>Pseudomonadota</taxon>
        <taxon>Gammaproteobacteria</taxon>
        <taxon>Legionellales</taxon>
        <taxon>Legionellaceae</taxon>
        <taxon>Legionella</taxon>
    </lineage>
</organism>
<dbReference type="Proteomes" id="UP000630149">
    <property type="component" value="Unassembled WGS sequence"/>
</dbReference>
<dbReference type="SUPFAM" id="SSF53623">
    <property type="entry name" value="MurD-like peptide ligases, catalytic domain"/>
    <property type="match status" value="1"/>
</dbReference>
<dbReference type="EC" id="6.3.2.12" evidence="5"/>
<feature type="domain" description="Mur ligase C-terminal" evidence="22">
    <location>
        <begin position="262"/>
        <end position="383"/>
    </location>
</feature>
<dbReference type="Gene3D" id="3.40.1190.10">
    <property type="entry name" value="Mur-like, catalytic domain"/>
    <property type="match status" value="1"/>
</dbReference>
<keyword evidence="12" id="KW-0460">Magnesium</keyword>
<dbReference type="SUPFAM" id="SSF53244">
    <property type="entry name" value="MurD-like peptide ligases, peptide-binding domain"/>
    <property type="match status" value="1"/>
</dbReference>
<feature type="domain" description="Mur ligase central" evidence="23">
    <location>
        <begin position="27"/>
        <end position="196"/>
    </location>
</feature>
<evidence type="ECO:0000256" key="20">
    <source>
        <dbReference type="ARBA" id="ARBA00049161"/>
    </source>
</evidence>
<comment type="pathway">
    <text evidence="3">Cofactor biosynthesis; tetrahydrofolylpolyglutamate biosynthesis.</text>
</comment>